<dbReference type="InterPro" id="IPR002298">
    <property type="entry name" value="DNA_polymerase_A"/>
</dbReference>
<evidence type="ECO:0000256" key="7">
    <source>
        <dbReference type="ARBA" id="ARBA00023125"/>
    </source>
</evidence>
<evidence type="ECO:0000256" key="2">
    <source>
        <dbReference type="ARBA" id="ARBA00022679"/>
    </source>
</evidence>
<keyword evidence="5 11" id="KW-0227">DNA damage</keyword>
<dbReference type="InterPro" id="IPR029060">
    <property type="entry name" value="PIN-like_dom_sf"/>
</dbReference>
<dbReference type="Pfam" id="PF02739">
    <property type="entry name" value="5_3_exonuc_N"/>
    <property type="match status" value="1"/>
</dbReference>
<sequence>MEKLLLLDGNSMLFRAYYATVYGRMMKTSNGIPTNAIFGFVTMFQKALAQIEPDGVMVAWDAGKPTFRHEMYPNYKGTRKELDQELIVQFPIAREFLDACGIRRYECEGIEADDIIGSFAKAHPQVHTTILTSDRDLLQLIDDTTDVLLMKKGISEMQRMDAAALEEVYGLRPAQIIDLKALMGDTADNIPGVRGIGEKTALKLLNCYHSVDNVYAHIDEIKGKLKEKLADGREAAQMSKELATIKVDAAIPFTLDDVAFHGIDPQVQAFYQKYEMKSFLQQAHAPQKAETTSIRCVDHIEGDLEREDTIVLADYDNEHYTHKLLYGFAIACEGQFFYIPLADAKKDEKLMNYLAHGKNKNTYNAKEFYHICARNEIACGDFAFDLMLGAFLLDSSLTSYERFLDHYQIPMPVSIDDVYGKRGKSILPEFDRQLAHMQAQLQGYVRILADMKQELKEQQLWKLLSELELPLSHILFEMEQEGICISEPVLDEIGEVTGQRMEAYAQKVYEYAGMQFNINSPKQLAAVLFDELGLRSTKKRSTAVEVLEKLRDAHPIVNCLLEYRKYAKLYSTYVQGLKKHIGADGKIHTIFNQALAQTGRLSSSEPNLQNISVRDEEGREIRKAFVAQEGHVFLSADYSQIELRMLAHMADETQMIDAFNHDIDIHTKTAMQIFDVSQEEVDAGMRRSAKTVNFGIVYGQSDYGLSEQLGITRKEAHSFIEKYFASYPKIHAFMNDTIAFCEANGYVKTMFGRRRYIPEISDKNYMMREFGKRAAMNAPIQGSAADLIKLAMIEIDKRMRREQVRSRMILQIHDELIFDVLEEEREIMLKIVEEGMQNVMQLKVPLIANASFGKTWYEAK</sequence>
<dbReference type="EMBL" id="JAUDCG010000044">
    <property type="protein sequence ID" value="MDM8157781.1"/>
    <property type="molecule type" value="Genomic_DNA"/>
</dbReference>
<dbReference type="SUPFAM" id="SSF88723">
    <property type="entry name" value="PIN domain-like"/>
    <property type="match status" value="1"/>
</dbReference>
<comment type="function">
    <text evidence="11">In addition to polymerase activity, this DNA polymerase exhibits 5'-3' exonuclease activity.</text>
</comment>
<dbReference type="Pfam" id="PF00476">
    <property type="entry name" value="DNA_pol_A"/>
    <property type="match status" value="1"/>
</dbReference>
<feature type="domain" description="DNA-directed DNA polymerase family A palm" evidence="13">
    <location>
        <begin position="618"/>
        <end position="824"/>
    </location>
</feature>
<gene>
    <name evidence="11 14" type="primary">polA</name>
    <name evidence="14" type="ORF">QUV96_09040</name>
</gene>
<dbReference type="SMART" id="SM00475">
    <property type="entry name" value="53EXOc"/>
    <property type="match status" value="1"/>
</dbReference>
<dbReference type="InterPro" id="IPR036279">
    <property type="entry name" value="5-3_exonuclease_C_sf"/>
</dbReference>
<evidence type="ECO:0000256" key="6">
    <source>
        <dbReference type="ARBA" id="ARBA00022932"/>
    </source>
</evidence>
<dbReference type="PANTHER" id="PTHR10133">
    <property type="entry name" value="DNA POLYMERASE I"/>
    <property type="match status" value="1"/>
</dbReference>
<evidence type="ECO:0000313" key="15">
    <source>
        <dbReference type="Proteomes" id="UP001529340"/>
    </source>
</evidence>
<evidence type="ECO:0000256" key="10">
    <source>
        <dbReference type="NCBIfam" id="TIGR00593"/>
    </source>
</evidence>
<evidence type="ECO:0000256" key="9">
    <source>
        <dbReference type="ARBA" id="ARBA00049244"/>
    </source>
</evidence>
<accession>A0ABT7UDT8</accession>
<keyword evidence="11" id="KW-0378">Hydrolase</keyword>
<dbReference type="Gene3D" id="1.10.150.20">
    <property type="entry name" value="5' to 3' exonuclease, C-terminal subdomain"/>
    <property type="match status" value="2"/>
</dbReference>
<dbReference type="CDD" id="cd09898">
    <property type="entry name" value="H3TH_53EXO"/>
    <property type="match status" value="1"/>
</dbReference>
<keyword evidence="2 11" id="KW-0808">Transferase</keyword>
<dbReference type="InterPro" id="IPR043502">
    <property type="entry name" value="DNA/RNA_pol_sf"/>
</dbReference>
<evidence type="ECO:0000313" key="14">
    <source>
        <dbReference type="EMBL" id="MDM8157781.1"/>
    </source>
</evidence>
<keyword evidence="11" id="KW-0269">Exonuclease</keyword>
<dbReference type="EC" id="2.7.7.7" evidence="10 11"/>
<reference evidence="14" key="2">
    <citation type="submission" date="2023-06" db="EMBL/GenBank/DDBJ databases">
        <authorList>
            <person name="Zeman M."/>
            <person name="Kubasova T."/>
            <person name="Jahodarova E."/>
            <person name="Nykrynova M."/>
            <person name="Rychlik I."/>
        </authorList>
    </citation>
    <scope>NUCLEOTIDE SEQUENCE</scope>
    <source>
        <strain evidence="14">ET39</strain>
    </source>
</reference>
<dbReference type="Gene3D" id="3.30.420.10">
    <property type="entry name" value="Ribonuclease H-like superfamily/Ribonuclease H"/>
    <property type="match status" value="1"/>
</dbReference>
<dbReference type="SUPFAM" id="SSF56672">
    <property type="entry name" value="DNA/RNA polymerases"/>
    <property type="match status" value="1"/>
</dbReference>
<evidence type="ECO:0000256" key="3">
    <source>
        <dbReference type="ARBA" id="ARBA00022695"/>
    </source>
</evidence>
<dbReference type="InterPro" id="IPR008918">
    <property type="entry name" value="HhH2"/>
</dbReference>
<comment type="similarity">
    <text evidence="1 11">Belongs to the DNA polymerase type-A family.</text>
</comment>
<evidence type="ECO:0000256" key="5">
    <source>
        <dbReference type="ARBA" id="ARBA00022763"/>
    </source>
</evidence>
<evidence type="ECO:0000256" key="8">
    <source>
        <dbReference type="ARBA" id="ARBA00023204"/>
    </source>
</evidence>
<dbReference type="InterPro" id="IPR020045">
    <property type="entry name" value="DNA_polI_H3TH"/>
</dbReference>
<dbReference type="CDD" id="cd09859">
    <property type="entry name" value="PIN_53EXO"/>
    <property type="match status" value="1"/>
</dbReference>
<comment type="subunit">
    <text evidence="11">Single-chain monomer with multiple functions.</text>
</comment>
<dbReference type="RefSeq" id="WP_289608224.1">
    <property type="nucleotide sequence ID" value="NZ_JAUDCG010000044.1"/>
</dbReference>
<dbReference type="PROSITE" id="PS00447">
    <property type="entry name" value="DNA_POLYMERASE_A"/>
    <property type="match status" value="1"/>
</dbReference>
<evidence type="ECO:0000256" key="1">
    <source>
        <dbReference type="ARBA" id="ARBA00007705"/>
    </source>
</evidence>
<keyword evidence="4 11" id="KW-0235">DNA replication</keyword>
<keyword evidence="11" id="KW-0540">Nuclease</keyword>
<dbReference type="InterPro" id="IPR002421">
    <property type="entry name" value="5-3_exonuclease"/>
</dbReference>
<dbReference type="PANTHER" id="PTHR10133:SF27">
    <property type="entry name" value="DNA POLYMERASE NU"/>
    <property type="match status" value="1"/>
</dbReference>
<dbReference type="InterPro" id="IPR001098">
    <property type="entry name" value="DNA-dir_DNA_pol_A_palm_dom"/>
</dbReference>
<dbReference type="InterPro" id="IPR019760">
    <property type="entry name" value="DNA-dir_DNA_pol_A_CS"/>
</dbReference>
<dbReference type="SUPFAM" id="SSF53098">
    <property type="entry name" value="Ribonuclease H-like"/>
    <property type="match status" value="1"/>
</dbReference>
<dbReference type="SUPFAM" id="SSF47807">
    <property type="entry name" value="5' to 3' exonuclease, C-terminal subdomain"/>
    <property type="match status" value="1"/>
</dbReference>
<dbReference type="Pfam" id="PF01367">
    <property type="entry name" value="5_3_exonuc"/>
    <property type="match status" value="1"/>
</dbReference>
<keyword evidence="3 11" id="KW-0548">Nucleotidyltransferase</keyword>
<feature type="domain" description="5'-3' exonuclease" evidence="12">
    <location>
        <begin position="2"/>
        <end position="261"/>
    </location>
</feature>
<evidence type="ECO:0000259" key="13">
    <source>
        <dbReference type="SMART" id="SM00482"/>
    </source>
</evidence>
<dbReference type="Gene3D" id="1.20.1060.10">
    <property type="entry name" value="Taq DNA Polymerase, Chain T, domain 4"/>
    <property type="match status" value="1"/>
</dbReference>
<dbReference type="CDD" id="cd06140">
    <property type="entry name" value="DNA_polA_I_Bacillus_like_exo"/>
    <property type="match status" value="1"/>
</dbReference>
<comment type="catalytic activity">
    <reaction evidence="9 11">
        <text>DNA(n) + a 2'-deoxyribonucleoside 5'-triphosphate = DNA(n+1) + diphosphate</text>
        <dbReference type="Rhea" id="RHEA:22508"/>
        <dbReference type="Rhea" id="RHEA-COMP:17339"/>
        <dbReference type="Rhea" id="RHEA-COMP:17340"/>
        <dbReference type="ChEBI" id="CHEBI:33019"/>
        <dbReference type="ChEBI" id="CHEBI:61560"/>
        <dbReference type="ChEBI" id="CHEBI:173112"/>
        <dbReference type="EC" id="2.7.7.7"/>
    </reaction>
</comment>
<proteinExistence type="inferred from homology"/>
<dbReference type="NCBIfam" id="TIGR00593">
    <property type="entry name" value="pola"/>
    <property type="match status" value="1"/>
</dbReference>
<evidence type="ECO:0000256" key="4">
    <source>
        <dbReference type="ARBA" id="ARBA00022705"/>
    </source>
</evidence>
<dbReference type="SMART" id="SM00279">
    <property type="entry name" value="HhH2"/>
    <property type="match status" value="1"/>
</dbReference>
<evidence type="ECO:0000259" key="12">
    <source>
        <dbReference type="SMART" id="SM00475"/>
    </source>
</evidence>
<dbReference type="Proteomes" id="UP001529340">
    <property type="component" value="Unassembled WGS sequence"/>
</dbReference>
<dbReference type="InterPro" id="IPR036397">
    <property type="entry name" value="RNaseH_sf"/>
</dbReference>
<keyword evidence="6 11" id="KW-0239">DNA-directed DNA polymerase</keyword>
<reference evidence="14" key="1">
    <citation type="submission" date="2023-06" db="EMBL/GenBank/DDBJ databases">
        <title>Identification and characterization of horizontal gene transfer across gut microbiota members of farm animals based on homology search.</title>
        <authorList>
            <person name="Schwarzerova J."/>
            <person name="Nykrynova M."/>
            <person name="Jureckova K."/>
            <person name="Cejkova D."/>
            <person name="Rychlik I."/>
        </authorList>
    </citation>
    <scope>NUCLEOTIDE SEQUENCE</scope>
    <source>
        <strain evidence="14">ET39</strain>
    </source>
</reference>
<dbReference type="NCBIfam" id="NF004397">
    <property type="entry name" value="PRK05755.1"/>
    <property type="match status" value="1"/>
</dbReference>
<organism evidence="14 15">
    <name type="scientific">Amedibacillus dolichus</name>
    <dbReference type="NCBI Taxonomy" id="31971"/>
    <lineage>
        <taxon>Bacteria</taxon>
        <taxon>Bacillati</taxon>
        <taxon>Bacillota</taxon>
        <taxon>Erysipelotrichia</taxon>
        <taxon>Erysipelotrichales</taxon>
        <taxon>Erysipelotrichaceae</taxon>
        <taxon>Amedibacillus</taxon>
    </lineage>
</organism>
<keyword evidence="15" id="KW-1185">Reference proteome</keyword>
<dbReference type="GO" id="GO:0003887">
    <property type="term" value="F:DNA-directed DNA polymerase activity"/>
    <property type="evidence" value="ECO:0007669"/>
    <property type="project" value="UniProtKB-EC"/>
</dbReference>
<dbReference type="CDD" id="cd08637">
    <property type="entry name" value="DNA_pol_A_pol_I_C"/>
    <property type="match status" value="1"/>
</dbReference>
<dbReference type="Gene3D" id="3.40.50.1010">
    <property type="entry name" value="5'-nuclease"/>
    <property type="match status" value="1"/>
</dbReference>
<keyword evidence="7 11" id="KW-0238">DNA-binding</keyword>
<dbReference type="InterPro" id="IPR020046">
    <property type="entry name" value="5-3_exonucl_a-hlix_arch_N"/>
</dbReference>
<name>A0ABT7UDT8_9FIRM</name>
<dbReference type="InterPro" id="IPR018320">
    <property type="entry name" value="DNA_polymerase_1"/>
</dbReference>
<dbReference type="Gene3D" id="3.30.70.370">
    <property type="match status" value="1"/>
</dbReference>
<comment type="caution">
    <text evidence="14">The sequence shown here is derived from an EMBL/GenBank/DDBJ whole genome shotgun (WGS) entry which is preliminary data.</text>
</comment>
<dbReference type="SMART" id="SM00482">
    <property type="entry name" value="POLAc"/>
    <property type="match status" value="1"/>
</dbReference>
<keyword evidence="8 11" id="KW-0234">DNA repair</keyword>
<evidence type="ECO:0000256" key="11">
    <source>
        <dbReference type="RuleBase" id="RU004460"/>
    </source>
</evidence>
<dbReference type="InterPro" id="IPR012337">
    <property type="entry name" value="RNaseH-like_sf"/>
</dbReference>
<dbReference type="PRINTS" id="PR00868">
    <property type="entry name" value="DNAPOLI"/>
</dbReference>
<dbReference type="InterPro" id="IPR054690">
    <property type="entry name" value="DNA_polI_exonuclease"/>
</dbReference>
<protein>
    <recommendedName>
        <fullName evidence="10 11">DNA polymerase I</fullName>
        <ecNumber evidence="10 11">2.7.7.7</ecNumber>
    </recommendedName>
</protein>
<dbReference type="Pfam" id="PF22619">
    <property type="entry name" value="DNA_polI_exo1"/>
    <property type="match status" value="1"/>
</dbReference>